<accession>A0A939IUL5</accession>
<sequence length="64" mass="6799">MREDCRPPTGDGRRSKKQHAATVLTGMLVGLCVAVSLIAVNEQQPPSYDRSSASVSQQSGMTHG</sequence>
<evidence type="ECO:0008006" key="5">
    <source>
        <dbReference type="Google" id="ProtNLM"/>
    </source>
</evidence>
<organism evidence="3 4">
    <name type="scientific">Corynebacterium mendelii</name>
    <dbReference type="NCBI Taxonomy" id="2765362"/>
    <lineage>
        <taxon>Bacteria</taxon>
        <taxon>Bacillati</taxon>
        <taxon>Actinomycetota</taxon>
        <taxon>Actinomycetes</taxon>
        <taxon>Mycobacteriales</taxon>
        <taxon>Corynebacteriaceae</taxon>
        <taxon>Corynebacterium</taxon>
    </lineage>
</organism>
<feature type="region of interest" description="Disordered" evidence="1">
    <location>
        <begin position="43"/>
        <end position="64"/>
    </location>
</feature>
<keyword evidence="2" id="KW-1133">Transmembrane helix</keyword>
<comment type="caution">
    <text evidence="3">The sequence shown here is derived from an EMBL/GenBank/DDBJ whole genome shotgun (WGS) entry which is preliminary data.</text>
</comment>
<evidence type="ECO:0000256" key="1">
    <source>
        <dbReference type="SAM" id="MobiDB-lite"/>
    </source>
</evidence>
<keyword evidence="2" id="KW-0812">Transmembrane</keyword>
<keyword evidence="4" id="KW-1185">Reference proteome</keyword>
<dbReference type="Proteomes" id="UP000664332">
    <property type="component" value="Unassembled WGS sequence"/>
</dbReference>
<gene>
    <name evidence="3" type="ORF">JZY06_01570</name>
</gene>
<dbReference type="EMBL" id="JAFLEQ010000003">
    <property type="protein sequence ID" value="MBN9643326.1"/>
    <property type="molecule type" value="Genomic_DNA"/>
</dbReference>
<name>A0A939IUL5_9CORY</name>
<proteinExistence type="predicted"/>
<reference evidence="3" key="1">
    <citation type="submission" date="2021-03" db="EMBL/GenBank/DDBJ databases">
        <authorList>
            <person name="Sun Q."/>
        </authorList>
    </citation>
    <scope>NUCLEOTIDE SEQUENCE</scope>
    <source>
        <strain evidence="3">CCM 8862</strain>
    </source>
</reference>
<feature type="transmembrane region" description="Helical" evidence="2">
    <location>
        <begin position="21"/>
        <end position="40"/>
    </location>
</feature>
<evidence type="ECO:0000256" key="2">
    <source>
        <dbReference type="SAM" id="Phobius"/>
    </source>
</evidence>
<evidence type="ECO:0000313" key="4">
    <source>
        <dbReference type="Proteomes" id="UP000664332"/>
    </source>
</evidence>
<protein>
    <recommendedName>
        <fullName evidence="5">DUF2613 domain-containing protein</fullName>
    </recommendedName>
</protein>
<evidence type="ECO:0000313" key="3">
    <source>
        <dbReference type="EMBL" id="MBN9643326.1"/>
    </source>
</evidence>
<dbReference type="AlphaFoldDB" id="A0A939IUL5"/>
<keyword evidence="2" id="KW-0472">Membrane</keyword>